<dbReference type="AlphaFoldDB" id="A0A420TM25"/>
<sequence>MTSYLSLLEPSRLCAICDMALKSHILCASQPHHKSGLDLEKASDLGCYICGTIRHSKTWFRRSEECRSSSFEYVLNLHNAGSTDTLEGLIIGKAPTGCCWAFQLWKDPDPTSFAISYKPCASPQDSDFIRLAKNWLDSCCETHVKCRRSSPDYRPTRLIEIIDESLVRLISPKNFSVESIDYIAFSHCWGKVEAIKLLQKNVDQFQLGISIHDMPNTYQEAIQLSLRMDFKYIWIDSLCIIQDSLLDWMQEAKDMKRVYEHAIFNLCSATASDSSGTSFVARYAHLLRPQRVKAHGQVFQFVCDGLLQDDITYCTLRTRAWVYQEWYLSKRSLVMGSHQLWWHCREKLACEMWPIGTPQANRGRWWSQTQPLKEAAPSGDSDDMDAWSQRVLAYMRTNLTRETDRLVAFSGVVQSFGQTRQLTGGYLAGLWRCHLPAALLWKVRSSARRSATYTAASWSWASLAGNCLVSTDKDLLHEPCFVAVKQIMPLGVPGPDGFLMGGTVTLSGYLFEVVYRSVGLFLGTGDFMAPGDPTTGGELYLDERSDDDQFISHLEKPDLQNFSHWLEHKAVRLAMPLKGAKGRFYFLLCLDRGDKYRFRFRGLTLYQPTDQLGSFYRIGYMNWGKLPGVVDTDELMANCAKSTVRIL</sequence>
<gene>
    <name evidence="2" type="ORF">BFJ72_g4965</name>
</gene>
<proteinExistence type="predicted"/>
<reference evidence="2 3" key="1">
    <citation type="journal article" date="2018" name="Sci. Rep.">
        <title>Characterisation of pathogen-specific regions and novel effector candidates in Fusarium oxysporum f. sp. cepae.</title>
        <authorList>
            <person name="Armitage A.D."/>
            <person name="Taylor A."/>
            <person name="Sobczyk M.K."/>
            <person name="Baxter L."/>
            <person name="Greenfield B.P."/>
            <person name="Bates H.J."/>
            <person name="Wilson F."/>
            <person name="Jackson A.C."/>
            <person name="Ott S."/>
            <person name="Harrison R.J."/>
            <person name="Clarkson J.P."/>
        </authorList>
    </citation>
    <scope>NUCLEOTIDE SEQUENCE [LARGE SCALE GENOMIC DNA]</scope>
    <source>
        <strain evidence="2 3">Fp_A8</strain>
    </source>
</reference>
<comment type="caution">
    <text evidence="2">The sequence shown here is derived from an EMBL/GenBank/DDBJ whole genome shotgun (WGS) entry which is preliminary data.</text>
</comment>
<evidence type="ECO:0000259" key="1">
    <source>
        <dbReference type="Pfam" id="PF06985"/>
    </source>
</evidence>
<evidence type="ECO:0000313" key="3">
    <source>
        <dbReference type="Proteomes" id="UP000283569"/>
    </source>
</evidence>
<dbReference type="EMBL" id="MRDB01000013">
    <property type="protein sequence ID" value="RKL42586.1"/>
    <property type="molecule type" value="Genomic_DNA"/>
</dbReference>
<organism evidence="2 3">
    <name type="scientific">Gibberella intermedia</name>
    <name type="common">Bulb rot disease fungus</name>
    <name type="synonym">Fusarium proliferatum</name>
    <dbReference type="NCBI Taxonomy" id="948311"/>
    <lineage>
        <taxon>Eukaryota</taxon>
        <taxon>Fungi</taxon>
        <taxon>Dikarya</taxon>
        <taxon>Ascomycota</taxon>
        <taxon>Pezizomycotina</taxon>
        <taxon>Sordariomycetes</taxon>
        <taxon>Hypocreomycetidae</taxon>
        <taxon>Hypocreales</taxon>
        <taxon>Nectriaceae</taxon>
        <taxon>Fusarium</taxon>
        <taxon>Fusarium fujikuroi species complex</taxon>
    </lineage>
</organism>
<dbReference type="PANTHER" id="PTHR33112:SF16">
    <property type="entry name" value="HETEROKARYON INCOMPATIBILITY DOMAIN-CONTAINING PROTEIN"/>
    <property type="match status" value="1"/>
</dbReference>
<feature type="domain" description="Heterokaryon incompatibility" evidence="1">
    <location>
        <begin position="182"/>
        <end position="325"/>
    </location>
</feature>
<dbReference type="Pfam" id="PF06985">
    <property type="entry name" value="HET"/>
    <property type="match status" value="1"/>
</dbReference>
<dbReference type="Proteomes" id="UP000283569">
    <property type="component" value="Unassembled WGS sequence"/>
</dbReference>
<dbReference type="PANTHER" id="PTHR33112">
    <property type="entry name" value="DOMAIN PROTEIN, PUTATIVE-RELATED"/>
    <property type="match status" value="1"/>
</dbReference>
<evidence type="ECO:0000313" key="2">
    <source>
        <dbReference type="EMBL" id="RKL42586.1"/>
    </source>
</evidence>
<name>A0A420TM25_GIBIN</name>
<protein>
    <recommendedName>
        <fullName evidence="1">Heterokaryon incompatibility domain-containing protein</fullName>
    </recommendedName>
</protein>
<accession>A0A420TM25</accession>
<dbReference type="InterPro" id="IPR010730">
    <property type="entry name" value="HET"/>
</dbReference>